<keyword evidence="12" id="KW-0407">Ion channel</keyword>
<dbReference type="EMBL" id="JASPKZ010007163">
    <property type="protein sequence ID" value="KAJ9586410.1"/>
    <property type="molecule type" value="Genomic_DNA"/>
</dbReference>
<keyword evidence="9" id="KW-0406">Ion transport</keyword>
<dbReference type="SUPFAM" id="SSF52058">
    <property type="entry name" value="L domain-like"/>
    <property type="match status" value="2"/>
</dbReference>
<dbReference type="Proteomes" id="UP001233999">
    <property type="component" value="Unassembled WGS sequence"/>
</dbReference>
<keyword evidence="4" id="KW-0433">Leucine-rich repeat</keyword>
<evidence type="ECO:0000256" key="2">
    <source>
        <dbReference type="ARBA" id="ARBA00022448"/>
    </source>
</evidence>
<proteinExistence type="predicted"/>
<keyword evidence="8" id="KW-1133">Transmembrane helix</keyword>
<dbReference type="GO" id="GO:0034220">
    <property type="term" value="P:monoatomic ion transmembrane transport"/>
    <property type="evidence" value="ECO:0007669"/>
    <property type="project" value="UniProtKB-KW"/>
</dbReference>
<dbReference type="PANTHER" id="PTHR46473:SF10">
    <property type="entry name" value="LD45603P-RELATED"/>
    <property type="match status" value="1"/>
</dbReference>
<dbReference type="InterPro" id="IPR032675">
    <property type="entry name" value="LRR_dom_sf"/>
</dbReference>
<evidence type="ECO:0000259" key="14">
    <source>
        <dbReference type="SMART" id="SM00082"/>
    </source>
</evidence>
<keyword evidence="3" id="KW-1003">Cell membrane</keyword>
<evidence type="ECO:0000256" key="9">
    <source>
        <dbReference type="ARBA" id="ARBA00023065"/>
    </source>
</evidence>
<comment type="subcellular location">
    <subcellularLocation>
        <location evidence="1">Cell membrane</location>
        <topology evidence="1">Single-pass membrane protein</topology>
    </subcellularLocation>
</comment>
<accession>A0AAD7ZTJ4</accession>
<keyword evidence="2" id="KW-0813">Transport</keyword>
<comment type="caution">
    <text evidence="15">The sequence shown here is derived from an EMBL/GenBank/DDBJ whole genome shotgun (WGS) entry which is preliminary data.</text>
</comment>
<gene>
    <name evidence="15" type="ORF">L9F63_019945</name>
</gene>
<evidence type="ECO:0000256" key="3">
    <source>
        <dbReference type="ARBA" id="ARBA00022475"/>
    </source>
</evidence>
<evidence type="ECO:0000256" key="1">
    <source>
        <dbReference type="ARBA" id="ARBA00004162"/>
    </source>
</evidence>
<dbReference type="PROSITE" id="PS51450">
    <property type="entry name" value="LRR"/>
    <property type="match status" value="2"/>
</dbReference>
<evidence type="ECO:0000313" key="16">
    <source>
        <dbReference type="Proteomes" id="UP001233999"/>
    </source>
</evidence>
<reference evidence="15" key="2">
    <citation type="submission" date="2023-05" db="EMBL/GenBank/DDBJ databases">
        <authorList>
            <person name="Fouks B."/>
        </authorList>
    </citation>
    <scope>NUCLEOTIDE SEQUENCE</scope>
    <source>
        <strain evidence="15">Stay&amp;Tobe</strain>
        <tissue evidence="15">Testes</tissue>
    </source>
</reference>
<keyword evidence="16" id="KW-1185">Reference proteome</keyword>
<evidence type="ECO:0000313" key="15">
    <source>
        <dbReference type="EMBL" id="KAJ9586410.1"/>
    </source>
</evidence>
<protein>
    <recommendedName>
        <fullName evidence="14">LRRCT domain-containing protein</fullName>
    </recommendedName>
</protein>
<organism evidence="15 16">
    <name type="scientific">Diploptera punctata</name>
    <name type="common">Pacific beetle cockroach</name>
    <dbReference type="NCBI Taxonomy" id="6984"/>
    <lineage>
        <taxon>Eukaryota</taxon>
        <taxon>Metazoa</taxon>
        <taxon>Ecdysozoa</taxon>
        <taxon>Arthropoda</taxon>
        <taxon>Hexapoda</taxon>
        <taxon>Insecta</taxon>
        <taxon>Pterygota</taxon>
        <taxon>Neoptera</taxon>
        <taxon>Polyneoptera</taxon>
        <taxon>Dictyoptera</taxon>
        <taxon>Blattodea</taxon>
        <taxon>Blaberoidea</taxon>
        <taxon>Blaberidae</taxon>
        <taxon>Diplopterinae</taxon>
        <taxon>Diploptera</taxon>
    </lineage>
</organism>
<dbReference type="Gene3D" id="3.80.10.10">
    <property type="entry name" value="Ribonuclease Inhibitor"/>
    <property type="match status" value="3"/>
</dbReference>
<dbReference type="SMART" id="SM00369">
    <property type="entry name" value="LRR_TYP"/>
    <property type="match status" value="8"/>
</dbReference>
<evidence type="ECO:0000256" key="10">
    <source>
        <dbReference type="ARBA" id="ARBA00023136"/>
    </source>
</evidence>
<evidence type="ECO:0000256" key="4">
    <source>
        <dbReference type="ARBA" id="ARBA00022614"/>
    </source>
</evidence>
<dbReference type="Pfam" id="PF00560">
    <property type="entry name" value="LRR_1"/>
    <property type="match status" value="1"/>
</dbReference>
<dbReference type="AlphaFoldDB" id="A0AAD7ZTJ4"/>
<evidence type="ECO:0000256" key="11">
    <source>
        <dbReference type="ARBA" id="ARBA00023157"/>
    </source>
</evidence>
<keyword evidence="11" id="KW-1015">Disulfide bond</keyword>
<evidence type="ECO:0000256" key="13">
    <source>
        <dbReference type="ARBA" id="ARBA00038736"/>
    </source>
</evidence>
<dbReference type="InterPro" id="IPR000483">
    <property type="entry name" value="Cys-rich_flank_reg_C"/>
</dbReference>
<evidence type="ECO:0000256" key="12">
    <source>
        <dbReference type="ARBA" id="ARBA00023303"/>
    </source>
</evidence>
<comment type="subunit">
    <text evidence="13">Interacts with KCNMA1.</text>
</comment>
<sequence>MYFEENKEMFCNGAELGHLTAESYPISNTEIINLKLANSKSISFDSDVFHKMEYLINLNLRGNKLNTLDSRLFSHSYSLITLVLSDNKLKELEPGLFSSLHDLQDLYISGNQLTSLTDPNIFISQGKLIILKIEQNNITTISEGVFTPLKSIKKLKLSNNPFECTCVLQGTMLWTEHKCLKPEANCANPAKFKGKSWSFLRQESCGKPLIKDDHNCSSNICTYFGETQNMDCSNLNLNYFESNDLPFNESKIKILHLRRNEIETLQSDIFNQWPTIEYLSLSNNKLRALDYGLFHRLTQLKRLELAYNELEFLDERLFLFQNKLEKLYLSDNRLSTISEKLPNHSLHYIFFPHDTII</sequence>
<reference evidence="15" key="1">
    <citation type="journal article" date="2023" name="IScience">
        <title>Live-bearing cockroach genome reveals convergent evolutionary mechanisms linked to viviparity in insects and beyond.</title>
        <authorList>
            <person name="Fouks B."/>
            <person name="Harrison M.C."/>
            <person name="Mikhailova A.A."/>
            <person name="Marchal E."/>
            <person name="English S."/>
            <person name="Carruthers M."/>
            <person name="Jennings E.C."/>
            <person name="Chiamaka E.L."/>
            <person name="Frigard R.A."/>
            <person name="Pippel M."/>
            <person name="Attardo G.M."/>
            <person name="Benoit J.B."/>
            <person name="Bornberg-Bauer E."/>
            <person name="Tobe S.S."/>
        </authorList>
    </citation>
    <scope>NUCLEOTIDE SEQUENCE</scope>
    <source>
        <strain evidence="15">Stay&amp;Tobe</strain>
    </source>
</reference>
<evidence type="ECO:0000256" key="8">
    <source>
        <dbReference type="ARBA" id="ARBA00022989"/>
    </source>
</evidence>
<dbReference type="InterPro" id="IPR051432">
    <property type="entry name" value="KCNMA1_auxiliary"/>
</dbReference>
<evidence type="ECO:0000256" key="7">
    <source>
        <dbReference type="ARBA" id="ARBA00022737"/>
    </source>
</evidence>
<dbReference type="Pfam" id="PF13855">
    <property type="entry name" value="LRR_8"/>
    <property type="match status" value="3"/>
</dbReference>
<dbReference type="GO" id="GO:0005886">
    <property type="term" value="C:plasma membrane"/>
    <property type="evidence" value="ECO:0007669"/>
    <property type="project" value="UniProtKB-SubCell"/>
</dbReference>
<evidence type="ECO:0000256" key="5">
    <source>
        <dbReference type="ARBA" id="ARBA00022692"/>
    </source>
</evidence>
<dbReference type="PANTHER" id="PTHR46473">
    <property type="entry name" value="GH08155P"/>
    <property type="match status" value="1"/>
</dbReference>
<dbReference type="InterPro" id="IPR001611">
    <property type="entry name" value="Leu-rich_rpt"/>
</dbReference>
<name>A0AAD7ZTJ4_DIPPU</name>
<dbReference type="SMART" id="SM00082">
    <property type="entry name" value="LRRCT"/>
    <property type="match status" value="1"/>
</dbReference>
<evidence type="ECO:0000256" key="6">
    <source>
        <dbReference type="ARBA" id="ARBA00022729"/>
    </source>
</evidence>
<keyword evidence="5" id="KW-0812">Transmembrane</keyword>
<keyword evidence="6" id="KW-0732">Signal</keyword>
<keyword evidence="7" id="KW-0677">Repeat</keyword>
<feature type="domain" description="LRRCT" evidence="14">
    <location>
        <begin position="160"/>
        <end position="206"/>
    </location>
</feature>
<dbReference type="InterPro" id="IPR003591">
    <property type="entry name" value="Leu-rich_rpt_typical-subtyp"/>
</dbReference>
<keyword evidence="10" id="KW-0472">Membrane</keyword>